<organism evidence="4 5">
    <name type="scientific">Symbiodinium natans</name>
    <dbReference type="NCBI Taxonomy" id="878477"/>
    <lineage>
        <taxon>Eukaryota</taxon>
        <taxon>Sar</taxon>
        <taxon>Alveolata</taxon>
        <taxon>Dinophyceae</taxon>
        <taxon>Suessiales</taxon>
        <taxon>Symbiodiniaceae</taxon>
        <taxon>Symbiodinium</taxon>
    </lineage>
</organism>
<sequence>MPSKRKGAPAGPARGSKGGKAKKKPANKKRGKAEPLLGAGWAAFLQHLAKTGPTWALIALSLAHMLCCRISEVLRLQLQDINWEDKKIRVRELKGHAEMMKPLSQAAVLFLEKLKAEGGRKISRTRMWGSRGLVTFMDWWVFPRTAEGYLFPASRKDSQTPHRNKDAMAKAIRTSRKSFVPPPAAGAIQVFNGYGQQSDDQIAEALAADQGLQELWLDLYSS</sequence>
<evidence type="ECO:0000256" key="2">
    <source>
        <dbReference type="SAM" id="MobiDB-lite"/>
    </source>
</evidence>
<dbReference type="GO" id="GO:0006310">
    <property type="term" value="P:DNA recombination"/>
    <property type="evidence" value="ECO:0007669"/>
    <property type="project" value="UniProtKB-KW"/>
</dbReference>
<comment type="caution">
    <text evidence="4">The sequence shown here is derived from an EMBL/GenBank/DDBJ whole genome shotgun (WGS) entry which is preliminary data.</text>
</comment>
<evidence type="ECO:0000313" key="5">
    <source>
        <dbReference type="Proteomes" id="UP000604046"/>
    </source>
</evidence>
<dbReference type="InterPro" id="IPR013762">
    <property type="entry name" value="Integrase-like_cat_sf"/>
</dbReference>
<dbReference type="InterPro" id="IPR011010">
    <property type="entry name" value="DNA_brk_join_enz"/>
</dbReference>
<dbReference type="InterPro" id="IPR002104">
    <property type="entry name" value="Integrase_catalytic"/>
</dbReference>
<name>A0A812JWP6_9DINO</name>
<evidence type="ECO:0000256" key="1">
    <source>
        <dbReference type="ARBA" id="ARBA00023172"/>
    </source>
</evidence>
<dbReference type="EMBL" id="CAJNDS010000491">
    <property type="protein sequence ID" value="CAE7211929.1"/>
    <property type="molecule type" value="Genomic_DNA"/>
</dbReference>
<reference evidence="4" key="1">
    <citation type="submission" date="2021-02" db="EMBL/GenBank/DDBJ databases">
        <authorList>
            <person name="Dougan E. K."/>
            <person name="Rhodes N."/>
            <person name="Thang M."/>
            <person name="Chan C."/>
        </authorList>
    </citation>
    <scope>NUCLEOTIDE SEQUENCE</scope>
</reference>
<evidence type="ECO:0000313" key="4">
    <source>
        <dbReference type="EMBL" id="CAE7211929.1"/>
    </source>
</evidence>
<gene>
    <name evidence="4" type="ORF">SNAT2548_LOCUS7162</name>
</gene>
<accession>A0A812JWP6</accession>
<dbReference type="Gene3D" id="1.10.443.10">
    <property type="entry name" value="Intergrase catalytic core"/>
    <property type="match status" value="1"/>
</dbReference>
<dbReference type="GO" id="GO:0003677">
    <property type="term" value="F:DNA binding"/>
    <property type="evidence" value="ECO:0007669"/>
    <property type="project" value="InterPro"/>
</dbReference>
<dbReference type="Proteomes" id="UP000604046">
    <property type="component" value="Unassembled WGS sequence"/>
</dbReference>
<dbReference type="AlphaFoldDB" id="A0A812JWP6"/>
<protein>
    <recommendedName>
        <fullName evidence="3">Tyr recombinase domain-containing protein</fullName>
    </recommendedName>
</protein>
<feature type="region of interest" description="Disordered" evidence="2">
    <location>
        <begin position="1"/>
        <end position="32"/>
    </location>
</feature>
<dbReference type="OrthoDB" id="410720at2759"/>
<keyword evidence="5" id="KW-1185">Reference proteome</keyword>
<dbReference type="SUPFAM" id="SSF56349">
    <property type="entry name" value="DNA breaking-rejoining enzymes"/>
    <property type="match status" value="1"/>
</dbReference>
<dbReference type="Pfam" id="PF00589">
    <property type="entry name" value="Phage_integrase"/>
    <property type="match status" value="1"/>
</dbReference>
<feature type="compositionally biased region" description="Basic residues" evidence="2">
    <location>
        <begin position="17"/>
        <end position="31"/>
    </location>
</feature>
<keyword evidence="1" id="KW-0233">DNA recombination</keyword>
<evidence type="ECO:0000259" key="3">
    <source>
        <dbReference type="Pfam" id="PF00589"/>
    </source>
</evidence>
<feature type="domain" description="Tyr recombinase" evidence="3">
    <location>
        <begin position="46"/>
        <end position="168"/>
    </location>
</feature>
<proteinExistence type="predicted"/>
<dbReference type="GO" id="GO:0015074">
    <property type="term" value="P:DNA integration"/>
    <property type="evidence" value="ECO:0007669"/>
    <property type="project" value="InterPro"/>
</dbReference>